<keyword evidence="12" id="KW-1185">Reference proteome</keyword>
<feature type="region of interest" description="Disordered" evidence="8">
    <location>
        <begin position="294"/>
        <end position="508"/>
    </location>
</feature>
<dbReference type="InterPro" id="IPR052287">
    <property type="entry name" value="NHEJ_factor"/>
</dbReference>
<feature type="compositionally biased region" description="Basic and acidic residues" evidence="8">
    <location>
        <begin position="490"/>
        <end position="508"/>
    </location>
</feature>
<evidence type="ECO:0000259" key="9">
    <source>
        <dbReference type="Pfam" id="PF09302"/>
    </source>
</evidence>
<dbReference type="RefSeq" id="XP_045961294.1">
    <property type="nucleotide sequence ID" value="XM_046097518.1"/>
</dbReference>
<evidence type="ECO:0000313" key="11">
    <source>
        <dbReference type="EMBL" id="KAH6657060.1"/>
    </source>
</evidence>
<feature type="domain" description="XLF-like coiled-coil region" evidence="10">
    <location>
        <begin position="131"/>
        <end position="181"/>
    </location>
</feature>
<dbReference type="Gene3D" id="2.170.210.10">
    <property type="entry name" value="DNA double-strand break repair and VJ recombination XRCC4, N-terminal"/>
    <property type="match status" value="1"/>
</dbReference>
<dbReference type="Pfam" id="PF21928">
    <property type="entry name" value="XLF_CC"/>
    <property type="match status" value="1"/>
</dbReference>
<dbReference type="GO" id="GO:0006303">
    <property type="term" value="P:double-strand break repair via nonhomologous end joining"/>
    <property type="evidence" value="ECO:0007669"/>
    <property type="project" value="TreeGrafter"/>
</dbReference>
<reference evidence="11" key="1">
    <citation type="journal article" date="2021" name="Nat. Commun.">
        <title>Genetic determinants of endophytism in the Arabidopsis root mycobiome.</title>
        <authorList>
            <person name="Mesny F."/>
            <person name="Miyauchi S."/>
            <person name="Thiergart T."/>
            <person name="Pickel B."/>
            <person name="Atanasova L."/>
            <person name="Karlsson M."/>
            <person name="Huettel B."/>
            <person name="Barry K.W."/>
            <person name="Haridas S."/>
            <person name="Chen C."/>
            <person name="Bauer D."/>
            <person name="Andreopoulos W."/>
            <person name="Pangilinan J."/>
            <person name="LaButti K."/>
            <person name="Riley R."/>
            <person name="Lipzen A."/>
            <person name="Clum A."/>
            <person name="Drula E."/>
            <person name="Henrissat B."/>
            <person name="Kohler A."/>
            <person name="Grigoriev I.V."/>
            <person name="Martin F.M."/>
            <person name="Hacquard S."/>
        </authorList>
    </citation>
    <scope>NUCLEOTIDE SEQUENCE</scope>
    <source>
        <strain evidence="11">MPI-SDFR-AT-0073</strain>
    </source>
</reference>
<dbReference type="GeneID" id="70126410"/>
<feature type="compositionally biased region" description="Acidic residues" evidence="8">
    <location>
        <begin position="423"/>
        <end position="434"/>
    </location>
</feature>
<name>A0A9P8US67_9PEZI</name>
<dbReference type="Pfam" id="PF09302">
    <property type="entry name" value="XLF"/>
    <property type="match status" value="1"/>
</dbReference>
<evidence type="ECO:0000259" key="10">
    <source>
        <dbReference type="Pfam" id="PF21928"/>
    </source>
</evidence>
<evidence type="ECO:0000256" key="3">
    <source>
        <dbReference type="ARBA" id="ARBA00023125"/>
    </source>
</evidence>
<dbReference type="GO" id="GO:0045027">
    <property type="term" value="F:DNA end binding"/>
    <property type="evidence" value="ECO:0007669"/>
    <property type="project" value="TreeGrafter"/>
</dbReference>
<feature type="compositionally biased region" description="Acidic residues" evidence="8">
    <location>
        <begin position="376"/>
        <end position="385"/>
    </location>
</feature>
<evidence type="ECO:0000256" key="1">
    <source>
        <dbReference type="ARBA" id="ARBA00004123"/>
    </source>
</evidence>
<evidence type="ECO:0000256" key="6">
    <source>
        <dbReference type="ARBA" id="ARBA00025747"/>
    </source>
</evidence>
<dbReference type="PANTHER" id="PTHR32235:SF1">
    <property type="entry name" value="NON-HOMOLOGOUS END-JOINING FACTOR 1"/>
    <property type="match status" value="1"/>
</dbReference>
<dbReference type="AlphaFoldDB" id="A0A9P8US67"/>
<sequence>MNTMSWKPLPAFDGLPVLLASAVFSSQSYTIHVTDLANVWTETLDRKNIGRRSLNEDTSIDPTEGPDQMAMLLTKIRAAVDPNAPDYDQTSITLASKPGTDGSSLVLSVTCHLPDGLKPLKWTFQLVKCSVASIASELVLPLVEAQHIRSREIQDLVTKLKEKDHVIHKLLDKLEHAGVGLDNVFSSLAGNRRPSRETAYEIIKGLAPFNESDWSSKELPMKDPPGDIVSLVENAFPGPKHQYTGTNIPDGLSDWWQRLGPDPITAVHRVQKGKGAASPKGIQRDGLAEKSRLAANEDDDFQVQATPSQLDSGRKGYTEIGADATTDDEADTIPDSHHSTTRQAKQRLGIVGKRKTAEPDAASRIYQRTTVAGDDTASELDDETDVSLPHRRKDGGQGSFGKTSSPARSGSRSSLSGSLVILPDDDTASESDEDMPGKAPSPTPLADMQAPKRKLGAIGRIGGKAKHTTDQPESESKLLDEVQGSQTDGTNRESGEAESEEQRAERKRAEIAQDLERKAAAKPVKKKRKF</sequence>
<proteinExistence type="inferred from homology"/>
<evidence type="ECO:0000313" key="12">
    <source>
        <dbReference type="Proteomes" id="UP000758603"/>
    </source>
</evidence>
<dbReference type="InterPro" id="IPR038051">
    <property type="entry name" value="XRCC4-like_N_sf"/>
</dbReference>
<comment type="caution">
    <text evidence="11">The sequence shown here is derived from an EMBL/GenBank/DDBJ whole genome shotgun (WGS) entry which is preliminary data.</text>
</comment>
<evidence type="ECO:0000256" key="4">
    <source>
        <dbReference type="ARBA" id="ARBA00023204"/>
    </source>
</evidence>
<keyword evidence="5" id="KW-0539">Nucleus</keyword>
<dbReference type="PANTHER" id="PTHR32235">
    <property type="entry name" value="NON-HOMOLOGOUS END-JOINING FACTOR 1"/>
    <property type="match status" value="1"/>
</dbReference>
<dbReference type="InterPro" id="IPR053829">
    <property type="entry name" value="XLF-like_CC"/>
</dbReference>
<keyword evidence="3" id="KW-0238">DNA-binding</keyword>
<evidence type="ECO:0000256" key="7">
    <source>
        <dbReference type="ARBA" id="ARBA00044529"/>
    </source>
</evidence>
<feature type="compositionally biased region" description="Low complexity" evidence="8">
    <location>
        <begin position="404"/>
        <end position="419"/>
    </location>
</feature>
<dbReference type="CDD" id="cd22285">
    <property type="entry name" value="HD_XLF_N"/>
    <property type="match status" value="1"/>
</dbReference>
<dbReference type="Proteomes" id="UP000758603">
    <property type="component" value="Unassembled WGS sequence"/>
</dbReference>
<feature type="domain" description="XLF-like N-terminal" evidence="9">
    <location>
        <begin position="5"/>
        <end position="127"/>
    </location>
</feature>
<dbReference type="InterPro" id="IPR015381">
    <property type="entry name" value="XLF-like_N"/>
</dbReference>
<dbReference type="GO" id="GO:0032807">
    <property type="term" value="C:DNA ligase IV complex"/>
    <property type="evidence" value="ECO:0007669"/>
    <property type="project" value="TreeGrafter"/>
</dbReference>
<gene>
    <name evidence="11" type="ORF">BKA67DRAFT_512935</name>
</gene>
<feature type="compositionally biased region" description="Basic and acidic residues" evidence="8">
    <location>
        <begin position="467"/>
        <end position="480"/>
    </location>
</feature>
<comment type="similarity">
    <text evidence="6">Belongs to the XRCC4-XLF family. XLF subfamily.</text>
</comment>
<evidence type="ECO:0000256" key="8">
    <source>
        <dbReference type="SAM" id="MobiDB-lite"/>
    </source>
</evidence>
<dbReference type="EMBL" id="JAGPXC010000002">
    <property type="protein sequence ID" value="KAH6657060.1"/>
    <property type="molecule type" value="Genomic_DNA"/>
</dbReference>
<accession>A0A9P8US67</accession>
<evidence type="ECO:0000256" key="2">
    <source>
        <dbReference type="ARBA" id="ARBA00022763"/>
    </source>
</evidence>
<keyword evidence="4" id="KW-0234">DNA repair</keyword>
<comment type="subcellular location">
    <subcellularLocation>
        <location evidence="1">Nucleus</location>
    </subcellularLocation>
</comment>
<organism evidence="11 12">
    <name type="scientific">Truncatella angustata</name>
    <dbReference type="NCBI Taxonomy" id="152316"/>
    <lineage>
        <taxon>Eukaryota</taxon>
        <taxon>Fungi</taxon>
        <taxon>Dikarya</taxon>
        <taxon>Ascomycota</taxon>
        <taxon>Pezizomycotina</taxon>
        <taxon>Sordariomycetes</taxon>
        <taxon>Xylariomycetidae</taxon>
        <taxon>Amphisphaeriales</taxon>
        <taxon>Sporocadaceae</taxon>
        <taxon>Truncatella</taxon>
    </lineage>
</organism>
<protein>
    <recommendedName>
        <fullName evidence="7">Non-homologous end-joining factor 1</fullName>
    </recommendedName>
</protein>
<evidence type="ECO:0000256" key="5">
    <source>
        <dbReference type="ARBA" id="ARBA00023242"/>
    </source>
</evidence>
<keyword evidence="2" id="KW-0227">DNA damage</keyword>
<dbReference type="OrthoDB" id="2155935at2759"/>